<evidence type="ECO:0000313" key="3">
    <source>
        <dbReference type="Proteomes" id="UP001066276"/>
    </source>
</evidence>
<dbReference type="EMBL" id="JANPWB010000015">
    <property type="protein sequence ID" value="KAJ1092020.1"/>
    <property type="molecule type" value="Genomic_DNA"/>
</dbReference>
<accession>A0AAV7LN97</accession>
<dbReference type="Proteomes" id="UP001066276">
    <property type="component" value="Chromosome 11"/>
</dbReference>
<feature type="region of interest" description="Disordered" evidence="1">
    <location>
        <begin position="50"/>
        <end position="92"/>
    </location>
</feature>
<proteinExistence type="predicted"/>
<evidence type="ECO:0000313" key="2">
    <source>
        <dbReference type="EMBL" id="KAJ1092020.1"/>
    </source>
</evidence>
<sequence>MPLHVVTLGPQRWKKRRKQTKRCVFTSGQQRGGAFLLLAVLPRRHRVFGSARPRSPASFLKSGSSGRSHVDRGVPSSAAHRTERGNEGTECAQPCAMADTSAVLLGRRSTKVSGTLRLLGYGARHDSR</sequence>
<dbReference type="AlphaFoldDB" id="A0AAV7LN97"/>
<protein>
    <submittedName>
        <fullName evidence="2">Uncharacterized protein</fullName>
    </submittedName>
</protein>
<comment type="caution">
    <text evidence="2">The sequence shown here is derived from an EMBL/GenBank/DDBJ whole genome shotgun (WGS) entry which is preliminary data.</text>
</comment>
<gene>
    <name evidence="2" type="ORF">NDU88_005134</name>
</gene>
<name>A0AAV7LN97_PLEWA</name>
<evidence type="ECO:0000256" key="1">
    <source>
        <dbReference type="SAM" id="MobiDB-lite"/>
    </source>
</evidence>
<keyword evidence="3" id="KW-1185">Reference proteome</keyword>
<organism evidence="2 3">
    <name type="scientific">Pleurodeles waltl</name>
    <name type="common">Iberian ribbed newt</name>
    <dbReference type="NCBI Taxonomy" id="8319"/>
    <lineage>
        <taxon>Eukaryota</taxon>
        <taxon>Metazoa</taxon>
        <taxon>Chordata</taxon>
        <taxon>Craniata</taxon>
        <taxon>Vertebrata</taxon>
        <taxon>Euteleostomi</taxon>
        <taxon>Amphibia</taxon>
        <taxon>Batrachia</taxon>
        <taxon>Caudata</taxon>
        <taxon>Salamandroidea</taxon>
        <taxon>Salamandridae</taxon>
        <taxon>Pleurodelinae</taxon>
        <taxon>Pleurodeles</taxon>
    </lineage>
</organism>
<reference evidence="2" key="1">
    <citation type="journal article" date="2022" name="bioRxiv">
        <title>Sequencing and chromosome-scale assembly of the giantPleurodeles waltlgenome.</title>
        <authorList>
            <person name="Brown T."/>
            <person name="Elewa A."/>
            <person name="Iarovenko S."/>
            <person name="Subramanian E."/>
            <person name="Araus A.J."/>
            <person name="Petzold A."/>
            <person name="Susuki M."/>
            <person name="Suzuki K.-i.T."/>
            <person name="Hayashi T."/>
            <person name="Toyoda A."/>
            <person name="Oliveira C."/>
            <person name="Osipova E."/>
            <person name="Leigh N.D."/>
            <person name="Simon A."/>
            <person name="Yun M.H."/>
        </authorList>
    </citation>
    <scope>NUCLEOTIDE SEQUENCE</scope>
    <source>
        <strain evidence="2">20211129_DDA</strain>
        <tissue evidence="2">Liver</tissue>
    </source>
</reference>